<gene>
    <name evidence="7" type="ORF">GQF63_17370</name>
</gene>
<feature type="domain" description="MPN" evidence="6">
    <location>
        <begin position="27"/>
        <end position="152"/>
    </location>
</feature>
<dbReference type="PROSITE" id="PS50249">
    <property type="entry name" value="MPN"/>
    <property type="match status" value="1"/>
</dbReference>
<dbReference type="Proteomes" id="UP000435036">
    <property type="component" value="Unassembled WGS sequence"/>
</dbReference>
<evidence type="ECO:0000256" key="5">
    <source>
        <dbReference type="ARBA" id="ARBA00023049"/>
    </source>
</evidence>
<keyword evidence="5" id="KW-0482">Metalloprotease</keyword>
<dbReference type="Gene3D" id="3.40.140.10">
    <property type="entry name" value="Cytidine Deaminase, domain 2"/>
    <property type="match status" value="1"/>
</dbReference>
<evidence type="ECO:0000313" key="8">
    <source>
        <dbReference type="Proteomes" id="UP000435036"/>
    </source>
</evidence>
<evidence type="ECO:0000313" key="7">
    <source>
        <dbReference type="EMBL" id="MVZ63797.1"/>
    </source>
</evidence>
<evidence type="ECO:0000256" key="3">
    <source>
        <dbReference type="ARBA" id="ARBA00022801"/>
    </source>
</evidence>
<protein>
    <submittedName>
        <fullName evidence="7">DNA repair protein</fullName>
    </submittedName>
</protein>
<dbReference type="PANTHER" id="PTHR30471:SF3">
    <property type="entry name" value="UPF0758 PROTEIN YEES-RELATED"/>
    <property type="match status" value="1"/>
</dbReference>
<dbReference type="InterPro" id="IPR020891">
    <property type="entry name" value="UPF0758_CS"/>
</dbReference>
<keyword evidence="3" id="KW-0378">Hydrolase</keyword>
<dbReference type="GO" id="GO:0008237">
    <property type="term" value="F:metallopeptidase activity"/>
    <property type="evidence" value="ECO:0007669"/>
    <property type="project" value="UniProtKB-KW"/>
</dbReference>
<keyword evidence="2" id="KW-0479">Metal-binding</keyword>
<dbReference type="InterPro" id="IPR001405">
    <property type="entry name" value="UPF0758"/>
</dbReference>
<organism evidence="7 8">
    <name type="scientific">Sphingobacterium humi</name>
    <dbReference type="NCBI Taxonomy" id="1796905"/>
    <lineage>
        <taxon>Bacteria</taxon>
        <taxon>Pseudomonadati</taxon>
        <taxon>Bacteroidota</taxon>
        <taxon>Sphingobacteriia</taxon>
        <taxon>Sphingobacteriales</taxon>
        <taxon>Sphingobacteriaceae</taxon>
        <taxon>Sphingobacterium</taxon>
    </lineage>
</organism>
<dbReference type="CDD" id="cd08071">
    <property type="entry name" value="MPN_DUF2466"/>
    <property type="match status" value="1"/>
</dbReference>
<accession>A0A6N8L3E0</accession>
<dbReference type="GO" id="GO:0006508">
    <property type="term" value="P:proteolysis"/>
    <property type="evidence" value="ECO:0007669"/>
    <property type="project" value="UniProtKB-KW"/>
</dbReference>
<dbReference type="InterPro" id="IPR037518">
    <property type="entry name" value="MPN"/>
</dbReference>
<dbReference type="OrthoDB" id="9804482at2"/>
<keyword evidence="8" id="KW-1185">Reference proteome</keyword>
<dbReference type="PROSITE" id="PS01302">
    <property type="entry name" value="UPF0758"/>
    <property type="match status" value="1"/>
</dbReference>
<sequence>MQNKFIAHELRLSYHKNDKLSVSHFSSVNNSRKMENAFRAVWNSNEIDIRESFYAIYFNSKLDVVGYHKIADGGLDMVMVDIRLLMSCALLANSTRFAVAHNHPSGNLIPSEADRQLTKKIAAASHLLDIQILDHIILTDIGYYSFRDNGDL</sequence>
<dbReference type="GO" id="GO:0046872">
    <property type="term" value="F:metal ion binding"/>
    <property type="evidence" value="ECO:0007669"/>
    <property type="project" value="UniProtKB-KW"/>
</dbReference>
<dbReference type="SUPFAM" id="SSF102712">
    <property type="entry name" value="JAB1/MPN domain"/>
    <property type="match status" value="1"/>
</dbReference>
<dbReference type="PANTHER" id="PTHR30471">
    <property type="entry name" value="DNA REPAIR PROTEIN RADC"/>
    <property type="match status" value="1"/>
</dbReference>
<dbReference type="InterPro" id="IPR025657">
    <property type="entry name" value="RadC_JAB"/>
</dbReference>
<evidence type="ECO:0000256" key="2">
    <source>
        <dbReference type="ARBA" id="ARBA00022723"/>
    </source>
</evidence>
<evidence type="ECO:0000259" key="6">
    <source>
        <dbReference type="PROSITE" id="PS50249"/>
    </source>
</evidence>
<comment type="caution">
    <text evidence="7">The sequence shown here is derived from an EMBL/GenBank/DDBJ whole genome shotgun (WGS) entry which is preliminary data.</text>
</comment>
<proteinExistence type="predicted"/>
<reference evidence="7 8" key="1">
    <citation type="submission" date="2019-12" db="EMBL/GenBank/DDBJ databases">
        <authorList>
            <person name="Dong K."/>
        </authorList>
    </citation>
    <scope>NUCLEOTIDE SEQUENCE [LARGE SCALE GENOMIC DNA]</scope>
    <source>
        <strain evidence="7 8">JCM 31225</strain>
    </source>
</reference>
<dbReference type="AlphaFoldDB" id="A0A6N8L3E0"/>
<keyword evidence="4" id="KW-0862">Zinc</keyword>
<name>A0A6N8L3E0_9SPHI</name>
<dbReference type="RefSeq" id="WP_160370516.1">
    <property type="nucleotide sequence ID" value="NZ_WSQA01000016.1"/>
</dbReference>
<evidence type="ECO:0000256" key="4">
    <source>
        <dbReference type="ARBA" id="ARBA00022833"/>
    </source>
</evidence>
<keyword evidence="1" id="KW-0645">Protease</keyword>
<dbReference type="EMBL" id="WSQA01000016">
    <property type="protein sequence ID" value="MVZ63797.1"/>
    <property type="molecule type" value="Genomic_DNA"/>
</dbReference>
<evidence type="ECO:0000256" key="1">
    <source>
        <dbReference type="ARBA" id="ARBA00022670"/>
    </source>
</evidence>
<dbReference type="Pfam" id="PF04002">
    <property type="entry name" value="RadC"/>
    <property type="match status" value="1"/>
</dbReference>